<name>A0A6J6DZC4_9ZZZZ</name>
<protein>
    <submittedName>
        <fullName evidence="3">Unannotated protein</fullName>
    </submittedName>
</protein>
<dbReference type="SUPFAM" id="SSF50249">
    <property type="entry name" value="Nucleic acid-binding proteins"/>
    <property type="match status" value="1"/>
</dbReference>
<dbReference type="EMBL" id="CAEZTO010000005">
    <property type="protein sequence ID" value="CAB4569417.1"/>
    <property type="molecule type" value="Genomic_DNA"/>
</dbReference>
<gene>
    <name evidence="2" type="ORF">UFOPK1503_00221</name>
    <name evidence="3" type="ORF">UFOPK1693_00574</name>
</gene>
<dbReference type="PIRSF" id="PIRSF002070">
    <property type="entry name" value="SSB"/>
    <property type="match status" value="1"/>
</dbReference>
<accession>A0A6J6DZC4</accession>
<dbReference type="GO" id="GO:0003697">
    <property type="term" value="F:single-stranded DNA binding"/>
    <property type="evidence" value="ECO:0007669"/>
    <property type="project" value="InterPro"/>
</dbReference>
<dbReference type="PROSITE" id="PS50935">
    <property type="entry name" value="SSB"/>
    <property type="match status" value="1"/>
</dbReference>
<sequence length="131" mass="14496">MTEQVSVRGLIATTPRQVVTENGLNVISFRLASSYRKFDQETKAWVTSETNWFTISAFRKLAVNAGSSLSKGDRVIVQGRLRIRDWDNGERSGTSVEIDADAIGHDLSFGTSNFERTAIAEEESEAELQPA</sequence>
<dbReference type="InterPro" id="IPR012340">
    <property type="entry name" value="NA-bd_OB-fold"/>
</dbReference>
<dbReference type="GO" id="GO:0006260">
    <property type="term" value="P:DNA replication"/>
    <property type="evidence" value="ECO:0007669"/>
    <property type="project" value="InterPro"/>
</dbReference>
<dbReference type="AlphaFoldDB" id="A0A6J6DZC4"/>
<dbReference type="PANTHER" id="PTHR10302">
    <property type="entry name" value="SINGLE-STRANDED DNA-BINDING PROTEIN"/>
    <property type="match status" value="1"/>
</dbReference>
<dbReference type="EMBL" id="CAEZST010000002">
    <property type="protein sequence ID" value="CAB4540705.1"/>
    <property type="molecule type" value="Genomic_DNA"/>
</dbReference>
<evidence type="ECO:0000313" key="2">
    <source>
        <dbReference type="EMBL" id="CAB4540705.1"/>
    </source>
</evidence>
<organism evidence="3">
    <name type="scientific">freshwater metagenome</name>
    <dbReference type="NCBI Taxonomy" id="449393"/>
    <lineage>
        <taxon>unclassified sequences</taxon>
        <taxon>metagenomes</taxon>
        <taxon>ecological metagenomes</taxon>
    </lineage>
</organism>
<dbReference type="NCBIfam" id="TIGR00621">
    <property type="entry name" value="ssb"/>
    <property type="match status" value="1"/>
</dbReference>
<dbReference type="PANTHER" id="PTHR10302:SF27">
    <property type="entry name" value="SINGLE-STRANDED DNA-BINDING PROTEIN"/>
    <property type="match status" value="1"/>
</dbReference>
<dbReference type="GO" id="GO:0009295">
    <property type="term" value="C:nucleoid"/>
    <property type="evidence" value="ECO:0007669"/>
    <property type="project" value="TreeGrafter"/>
</dbReference>
<dbReference type="Pfam" id="PF00436">
    <property type="entry name" value="SSB"/>
    <property type="match status" value="1"/>
</dbReference>
<dbReference type="CDD" id="cd04496">
    <property type="entry name" value="SSB_OBF"/>
    <property type="match status" value="1"/>
</dbReference>
<dbReference type="InterPro" id="IPR000424">
    <property type="entry name" value="Primosome_PriB/ssb"/>
</dbReference>
<dbReference type="Gene3D" id="2.40.50.140">
    <property type="entry name" value="Nucleic acid-binding proteins"/>
    <property type="match status" value="1"/>
</dbReference>
<dbReference type="InterPro" id="IPR011344">
    <property type="entry name" value="ssDNA-bd"/>
</dbReference>
<proteinExistence type="predicted"/>
<keyword evidence="1" id="KW-0238">DNA-binding</keyword>
<evidence type="ECO:0000313" key="3">
    <source>
        <dbReference type="EMBL" id="CAB4569417.1"/>
    </source>
</evidence>
<evidence type="ECO:0000256" key="1">
    <source>
        <dbReference type="ARBA" id="ARBA00023125"/>
    </source>
</evidence>
<reference evidence="3" key="1">
    <citation type="submission" date="2020-05" db="EMBL/GenBank/DDBJ databases">
        <authorList>
            <person name="Chiriac C."/>
            <person name="Salcher M."/>
            <person name="Ghai R."/>
            <person name="Kavagutti S V."/>
        </authorList>
    </citation>
    <scope>NUCLEOTIDE SEQUENCE</scope>
</reference>